<accession>A0A6M0K7M6</accession>
<evidence type="ECO:0000313" key="5">
    <source>
        <dbReference type="EMBL" id="NEV64657.1"/>
    </source>
</evidence>
<feature type="domain" description="S-adenosyl-l-methionine hydroxide adenosyltransferase N-terminal" evidence="3">
    <location>
        <begin position="9"/>
        <end position="145"/>
    </location>
</feature>
<dbReference type="PANTHER" id="PTHR35092:SF1">
    <property type="entry name" value="CHLORINASE MJ1651"/>
    <property type="match status" value="1"/>
</dbReference>
<gene>
    <name evidence="5" type="ORF">G3446_22775</name>
</gene>
<dbReference type="InterPro" id="IPR002747">
    <property type="entry name" value="SAM_OH_AdoTrfase"/>
</dbReference>
<comment type="caution">
    <text evidence="5">The sequence shown here is derived from an EMBL/GenBank/DDBJ whole genome shotgun (WGS) entry which is preliminary data.</text>
</comment>
<dbReference type="Proteomes" id="UP000483379">
    <property type="component" value="Unassembled WGS sequence"/>
</dbReference>
<dbReference type="Pfam" id="PF01887">
    <property type="entry name" value="SAM_HAT_N"/>
    <property type="match status" value="1"/>
</dbReference>
<evidence type="ECO:0000256" key="1">
    <source>
        <dbReference type="ARBA" id="ARBA00022691"/>
    </source>
</evidence>
<keyword evidence="6" id="KW-1185">Reference proteome</keyword>
<dbReference type="InterPro" id="IPR023228">
    <property type="entry name" value="SAM_OH_AdoTrfase_N_sf"/>
</dbReference>
<dbReference type="InterPro" id="IPR023227">
    <property type="entry name" value="SAM_OH_AdoTrfase_C_sf"/>
</dbReference>
<dbReference type="AlphaFoldDB" id="A0A6M0K7M6"/>
<reference evidence="5 6" key="1">
    <citation type="submission" date="2020-02" db="EMBL/GenBank/DDBJ databases">
        <title>Genome sequences of Thiorhodococcus mannitoliphagus and Thiorhodococcus minor, purple sulfur photosynthetic bacteria in the gammaproteobacterial family, Chromatiaceae.</title>
        <authorList>
            <person name="Aviles F.A."/>
            <person name="Meyer T.E."/>
            <person name="Kyndt J.A."/>
        </authorList>
    </citation>
    <scope>NUCLEOTIDE SEQUENCE [LARGE SCALE GENOMIC DNA]</scope>
    <source>
        <strain evidence="5 6">DSM 11518</strain>
    </source>
</reference>
<proteinExistence type="inferred from homology"/>
<dbReference type="Gene3D" id="3.40.50.10790">
    <property type="entry name" value="S-adenosyl-l-methionine hydroxide adenosyltransferase, N-terminal"/>
    <property type="match status" value="1"/>
</dbReference>
<evidence type="ECO:0000259" key="4">
    <source>
        <dbReference type="Pfam" id="PF20257"/>
    </source>
</evidence>
<dbReference type="SUPFAM" id="SSF101852">
    <property type="entry name" value="Bacterial fluorinating enzyme, C-terminal domain"/>
    <property type="match status" value="1"/>
</dbReference>
<dbReference type="InterPro" id="IPR046470">
    <property type="entry name" value="SAM_HAT_C"/>
</dbReference>
<dbReference type="Gene3D" id="2.40.30.90">
    <property type="entry name" value="Bacterial fluorinating enzyme like"/>
    <property type="match status" value="1"/>
</dbReference>
<keyword evidence="1" id="KW-0949">S-adenosyl-L-methionine</keyword>
<name>A0A6M0K7M6_9GAMM</name>
<comment type="similarity">
    <text evidence="2">Belongs to the SAM hydrolase / SAM-dependent halogenase family.</text>
</comment>
<dbReference type="EMBL" id="JAAIJQ010000102">
    <property type="protein sequence ID" value="NEV64657.1"/>
    <property type="molecule type" value="Genomic_DNA"/>
</dbReference>
<dbReference type="SUPFAM" id="SSF102522">
    <property type="entry name" value="Bacterial fluorinating enzyme, N-terminal domain"/>
    <property type="match status" value="1"/>
</dbReference>
<protein>
    <submittedName>
        <fullName evidence="5">SAM-dependent chlorinase/fluorinase</fullName>
    </submittedName>
</protein>
<dbReference type="Pfam" id="PF20257">
    <property type="entry name" value="SAM_HAT_C"/>
    <property type="match status" value="1"/>
</dbReference>
<dbReference type="InterPro" id="IPR046469">
    <property type="entry name" value="SAM_HAT_N"/>
</dbReference>
<dbReference type="PANTHER" id="PTHR35092">
    <property type="entry name" value="CHLORINASE MJ1651"/>
    <property type="match status" value="1"/>
</dbReference>
<evidence type="ECO:0000259" key="3">
    <source>
        <dbReference type="Pfam" id="PF01887"/>
    </source>
</evidence>
<dbReference type="PIRSF" id="PIRSF006779">
    <property type="entry name" value="UCP006779"/>
    <property type="match status" value="1"/>
</dbReference>
<dbReference type="RefSeq" id="WP_164455608.1">
    <property type="nucleotide sequence ID" value="NZ_JAAIJQ010000102.1"/>
</dbReference>
<evidence type="ECO:0000256" key="2">
    <source>
        <dbReference type="ARBA" id="ARBA00024035"/>
    </source>
</evidence>
<organism evidence="5 6">
    <name type="scientific">Thiorhodococcus minor</name>
    <dbReference type="NCBI Taxonomy" id="57489"/>
    <lineage>
        <taxon>Bacteria</taxon>
        <taxon>Pseudomonadati</taxon>
        <taxon>Pseudomonadota</taxon>
        <taxon>Gammaproteobacteria</taxon>
        <taxon>Chromatiales</taxon>
        <taxon>Chromatiaceae</taxon>
        <taxon>Thiorhodococcus</taxon>
    </lineage>
</organism>
<evidence type="ECO:0000313" key="6">
    <source>
        <dbReference type="Proteomes" id="UP000483379"/>
    </source>
</evidence>
<feature type="domain" description="S-adenosyl-l-methionine hydroxide adenosyltransferase C-terminal" evidence="4">
    <location>
        <begin position="167"/>
        <end position="244"/>
    </location>
</feature>
<sequence length="252" mass="27211">MSRASIDRIAVVTDFGDGIYVGQMRARLQVLAPAVAQIDLVQDLPPFRPDLAAYLLPALAGDMPERTLYLCVVDPGVGGQRDALLARVDDDWLLGPDNGLFAPMVARSRSARVWRIGWRPPTPSASFHGRDWFAPAAARLCRGEGLGLAEVAPSQMVGADWPADLERVVYVDRFGNCLSGIRAPDSPHGYRLPLGAHLLRFARTFCEVAQGEAFWYENALGLVEVAVNQGRADASLGLAPGERIGPLVPEDG</sequence>